<keyword evidence="7" id="KW-0066">ATP synthesis</keyword>
<dbReference type="Pfam" id="PF00213">
    <property type="entry name" value="OSCP"/>
    <property type="match status" value="1"/>
</dbReference>
<comment type="similarity">
    <text evidence="2">Belongs to the ATPase delta chain family.</text>
</comment>
<dbReference type="AlphaFoldDB" id="A0A3L8Q4T1"/>
<evidence type="ECO:0000256" key="7">
    <source>
        <dbReference type="ARBA" id="ARBA00023310"/>
    </source>
</evidence>
<dbReference type="EMBL" id="QUSF01008284">
    <property type="protein sequence ID" value="RLV62347.1"/>
    <property type="molecule type" value="Genomic_DNA"/>
</dbReference>
<keyword evidence="4" id="KW-0375">Hydrogen ion transport</keyword>
<feature type="non-terminal residue" evidence="10">
    <location>
        <position position="492"/>
    </location>
</feature>
<comment type="subcellular location">
    <subcellularLocation>
        <location evidence="1">Membrane</location>
    </subcellularLocation>
</comment>
<feature type="region of interest" description="Disordered" evidence="9">
    <location>
        <begin position="356"/>
        <end position="387"/>
    </location>
</feature>
<evidence type="ECO:0000313" key="10">
    <source>
        <dbReference type="EMBL" id="RLV62347.1"/>
    </source>
</evidence>
<dbReference type="Proteomes" id="UP000276834">
    <property type="component" value="Unassembled WGS sequence"/>
</dbReference>
<evidence type="ECO:0000256" key="1">
    <source>
        <dbReference type="ARBA" id="ARBA00004370"/>
    </source>
</evidence>
<reference evidence="10 11" key="1">
    <citation type="journal article" date="2018" name="Proc. R. Soc. B">
        <title>A non-coding region near Follistatin controls head colour polymorphism in the Gouldian finch.</title>
        <authorList>
            <person name="Toomey M.B."/>
            <person name="Marques C.I."/>
            <person name="Andrade P."/>
            <person name="Araujo P.M."/>
            <person name="Sabatino S."/>
            <person name="Gazda M.A."/>
            <person name="Afonso S."/>
            <person name="Lopes R.J."/>
            <person name="Corbo J.C."/>
            <person name="Carneiro M."/>
        </authorList>
    </citation>
    <scope>NUCLEOTIDE SEQUENCE [LARGE SCALE GENOMIC DNA]</scope>
    <source>
        <strain evidence="10">Red01</strain>
        <tissue evidence="10">Muscle</tissue>
    </source>
</reference>
<dbReference type="InterPro" id="IPR026015">
    <property type="entry name" value="ATP_synth_OSCP/delta_N_sf"/>
</dbReference>
<dbReference type="PANTHER" id="PTHR11910">
    <property type="entry name" value="ATP SYNTHASE DELTA CHAIN"/>
    <property type="match status" value="1"/>
</dbReference>
<feature type="non-terminal residue" evidence="10">
    <location>
        <position position="1"/>
    </location>
</feature>
<evidence type="ECO:0000313" key="11">
    <source>
        <dbReference type="Proteomes" id="UP000276834"/>
    </source>
</evidence>
<dbReference type="InterPro" id="IPR000711">
    <property type="entry name" value="ATPase_OSCP/dsu"/>
</dbReference>
<accession>A0A3L8Q4T1</accession>
<evidence type="ECO:0000256" key="5">
    <source>
        <dbReference type="ARBA" id="ARBA00023065"/>
    </source>
</evidence>
<evidence type="ECO:0000256" key="8">
    <source>
        <dbReference type="ARBA" id="ARBA00033369"/>
    </source>
</evidence>
<dbReference type="SUPFAM" id="SSF47928">
    <property type="entry name" value="N-terminal domain of the delta subunit of the F1F0-ATP synthase"/>
    <property type="match status" value="1"/>
</dbReference>
<keyword evidence="11" id="KW-1185">Reference proteome</keyword>
<dbReference type="GO" id="GO:0046933">
    <property type="term" value="F:proton-transporting ATP synthase activity, rotational mechanism"/>
    <property type="evidence" value="ECO:0007669"/>
    <property type="project" value="InterPro"/>
</dbReference>
<evidence type="ECO:0000256" key="2">
    <source>
        <dbReference type="ARBA" id="ARBA00007046"/>
    </source>
</evidence>
<dbReference type="OrthoDB" id="1262810at2759"/>
<evidence type="ECO:0000256" key="4">
    <source>
        <dbReference type="ARBA" id="ARBA00022781"/>
    </source>
</evidence>
<name>A0A3L8Q4T1_CHLGU</name>
<evidence type="ECO:0000256" key="3">
    <source>
        <dbReference type="ARBA" id="ARBA00022448"/>
    </source>
</evidence>
<keyword evidence="3" id="KW-0813">Transport</keyword>
<protein>
    <recommendedName>
        <fullName evidence="8">Oligomycin sensitivity conferral protein</fullName>
    </recommendedName>
</protein>
<keyword evidence="6" id="KW-0472">Membrane</keyword>
<feature type="region of interest" description="Disordered" evidence="9">
    <location>
        <begin position="33"/>
        <end position="53"/>
    </location>
</feature>
<dbReference type="GO" id="GO:0016020">
    <property type="term" value="C:membrane"/>
    <property type="evidence" value="ECO:0007669"/>
    <property type="project" value="UniProtKB-SubCell"/>
</dbReference>
<comment type="caution">
    <text evidence="10">The sequence shown here is derived from an EMBL/GenBank/DDBJ whole genome shotgun (WGS) entry which is preliminary data.</text>
</comment>
<organism evidence="10 11">
    <name type="scientific">Chloebia gouldiae</name>
    <name type="common">Gouldian finch</name>
    <name type="synonym">Erythrura gouldiae</name>
    <dbReference type="NCBI Taxonomy" id="44316"/>
    <lineage>
        <taxon>Eukaryota</taxon>
        <taxon>Metazoa</taxon>
        <taxon>Chordata</taxon>
        <taxon>Craniata</taxon>
        <taxon>Vertebrata</taxon>
        <taxon>Euteleostomi</taxon>
        <taxon>Archelosauria</taxon>
        <taxon>Archosauria</taxon>
        <taxon>Dinosauria</taxon>
        <taxon>Saurischia</taxon>
        <taxon>Theropoda</taxon>
        <taxon>Coelurosauria</taxon>
        <taxon>Aves</taxon>
        <taxon>Neognathae</taxon>
        <taxon>Neoaves</taxon>
        <taxon>Telluraves</taxon>
        <taxon>Australaves</taxon>
        <taxon>Passeriformes</taxon>
        <taxon>Passeroidea</taxon>
        <taxon>Passeridae</taxon>
        <taxon>Chloebia</taxon>
    </lineage>
</organism>
<keyword evidence="5" id="KW-0406">Ion transport</keyword>
<gene>
    <name evidence="10" type="ORF">DV515_00019410</name>
</gene>
<evidence type="ECO:0000256" key="9">
    <source>
        <dbReference type="SAM" id="MobiDB-lite"/>
    </source>
</evidence>
<sequence>SGRGLQAGEDKGWGVLKGAGGEIKEVPEVLKGGVQAGEGGRARGRGGSRRVAEVGTVRAGRRGGGRGSLPGFPAQCPPWLPQPPIQVYGLEGRYATALYSAASKQKKLEQVEKELTRPRFPAAPQEGGGSETAPLAGTCTACSWSWCLNGILGRNCSLGGVPREAVANPPLEIVEGVPVHSIFKVGFVMPGKPLASVTSLCDPKLSSVVMNPHTKSSVKQKAVNDALAREKIDLWASGEHPSSAIQLLAAGICLCWCFKPSVRGCFADLLAENGRLRYTPGIVSAFGKIMSAFRGEVVCTVTTAQVGWGALQPGSRDGSCSCAVLGLSLFQNTAVRTFLLEVSVFNVPLSPGDKKSALDLSQREMPPRDWEASQDQDYHKKELSQGERQRTLPMGVNCPKGQQTVSRELLPVWGKQLPGSICAGGMTEIIEKMDKENGTPILLSFPHQRRLLQWQKELFMVELPRGAPAQRTGREDIRCVPTYRLALHSCAR</sequence>
<proteinExistence type="inferred from homology"/>
<evidence type="ECO:0000256" key="6">
    <source>
        <dbReference type="ARBA" id="ARBA00023136"/>
    </source>
</evidence>